<dbReference type="Proteomes" id="UP001596287">
    <property type="component" value="Unassembled WGS sequence"/>
</dbReference>
<evidence type="ECO:0000313" key="2">
    <source>
        <dbReference type="EMBL" id="MFC6097396.1"/>
    </source>
</evidence>
<comment type="caution">
    <text evidence="2">The sequence shown here is derived from an EMBL/GenBank/DDBJ whole genome shotgun (WGS) entry which is preliminary data.</text>
</comment>
<reference evidence="3" key="1">
    <citation type="journal article" date="2019" name="Int. J. Syst. Evol. Microbiol.">
        <title>The Global Catalogue of Microorganisms (GCM) 10K type strain sequencing project: providing services to taxonomists for standard genome sequencing and annotation.</title>
        <authorList>
            <consortium name="The Broad Institute Genomics Platform"/>
            <consortium name="The Broad Institute Genome Sequencing Center for Infectious Disease"/>
            <person name="Wu L."/>
            <person name="Ma J."/>
        </authorList>
    </citation>
    <scope>NUCLEOTIDE SEQUENCE [LARGE SCALE GENOMIC DNA]</scope>
    <source>
        <strain evidence="3">CCUG 49679</strain>
    </source>
</reference>
<dbReference type="InterPro" id="IPR025962">
    <property type="entry name" value="SdpI/YhfL"/>
</dbReference>
<feature type="transmembrane region" description="Helical" evidence="1">
    <location>
        <begin position="84"/>
        <end position="104"/>
    </location>
</feature>
<evidence type="ECO:0000313" key="3">
    <source>
        <dbReference type="Proteomes" id="UP001596287"/>
    </source>
</evidence>
<dbReference type="EMBL" id="JBHSQB010000009">
    <property type="protein sequence ID" value="MFC6097396.1"/>
    <property type="molecule type" value="Genomic_DNA"/>
</dbReference>
<protein>
    <submittedName>
        <fullName evidence="2">SdpI family protein</fullName>
    </submittedName>
</protein>
<sequence length="112" mass="13223">MEWTENINQLPLLTGSIFIIAGFIMYRFPPKKINMFYGYRTMNSMKTQERWDFSQKYSAKELMKFGGIILPFCFLGLFDFPENYINIIVIFAVFIPILTTEIALRKKFANPK</sequence>
<keyword evidence="3" id="KW-1185">Reference proteome</keyword>
<keyword evidence="1" id="KW-1133">Transmembrane helix</keyword>
<feature type="transmembrane region" description="Helical" evidence="1">
    <location>
        <begin position="6"/>
        <end position="26"/>
    </location>
</feature>
<accession>A0ABW1PQG6</accession>
<name>A0ABW1PQG6_9FLAO</name>
<organism evidence="2 3">
    <name type="scientific">Flavobacterium qiangtangense</name>
    <dbReference type="NCBI Taxonomy" id="1442595"/>
    <lineage>
        <taxon>Bacteria</taxon>
        <taxon>Pseudomonadati</taxon>
        <taxon>Bacteroidota</taxon>
        <taxon>Flavobacteriia</taxon>
        <taxon>Flavobacteriales</taxon>
        <taxon>Flavobacteriaceae</taxon>
        <taxon>Flavobacterium</taxon>
    </lineage>
</organism>
<keyword evidence="1" id="KW-0812">Transmembrane</keyword>
<gene>
    <name evidence="2" type="ORF">ACFPVY_12145</name>
</gene>
<evidence type="ECO:0000256" key="1">
    <source>
        <dbReference type="SAM" id="Phobius"/>
    </source>
</evidence>
<dbReference type="Pfam" id="PF13630">
    <property type="entry name" value="SdpI"/>
    <property type="match status" value="1"/>
</dbReference>
<dbReference type="RefSeq" id="WP_379792357.1">
    <property type="nucleotide sequence ID" value="NZ_JBHSQB010000009.1"/>
</dbReference>
<proteinExistence type="predicted"/>
<keyword evidence="1" id="KW-0472">Membrane</keyword>